<dbReference type="Gene3D" id="1.10.510.10">
    <property type="entry name" value="Transferase(Phosphotransferase) domain 1"/>
    <property type="match status" value="1"/>
</dbReference>
<dbReference type="PANTHER" id="PTHR43642:SF1">
    <property type="entry name" value="HYBRID SIGNAL TRANSDUCTION HISTIDINE KINASE G"/>
    <property type="match status" value="1"/>
</dbReference>
<dbReference type="SMART" id="SM00220">
    <property type="entry name" value="S_TKc"/>
    <property type="match status" value="1"/>
</dbReference>
<dbReference type="SMART" id="SM00387">
    <property type="entry name" value="HATPase_c"/>
    <property type="match status" value="1"/>
</dbReference>
<keyword evidence="8" id="KW-0808">Transferase</keyword>
<dbReference type="InterPro" id="IPR027417">
    <property type="entry name" value="P-loop_NTPase"/>
</dbReference>
<evidence type="ECO:0000256" key="3">
    <source>
        <dbReference type="ARBA" id="ARBA00022553"/>
    </source>
</evidence>
<dbReference type="Pfam" id="PF00069">
    <property type="entry name" value="Pkinase"/>
    <property type="match status" value="1"/>
</dbReference>
<dbReference type="Gene3D" id="1.10.287.130">
    <property type="match status" value="1"/>
</dbReference>
<proteinExistence type="predicted"/>
<feature type="compositionally biased region" description="Basic and acidic residues" evidence="4">
    <location>
        <begin position="1293"/>
        <end position="1307"/>
    </location>
</feature>
<dbReference type="EC" id="2.7.13.3" evidence="2"/>
<dbReference type="InterPro" id="IPR013656">
    <property type="entry name" value="PAS_4"/>
</dbReference>
<dbReference type="InterPro" id="IPR000700">
    <property type="entry name" value="PAS-assoc_C"/>
</dbReference>
<dbReference type="Proteomes" id="UP000031599">
    <property type="component" value="Unassembled WGS sequence"/>
</dbReference>
<dbReference type="Gene3D" id="3.30.200.20">
    <property type="entry name" value="Phosphorylase Kinase, domain 1"/>
    <property type="match status" value="1"/>
</dbReference>
<dbReference type="Pfam" id="PF01590">
    <property type="entry name" value="GAF"/>
    <property type="match status" value="1"/>
</dbReference>
<dbReference type="InterPro" id="IPR029016">
    <property type="entry name" value="GAF-like_dom_sf"/>
</dbReference>
<dbReference type="InterPro" id="IPR000014">
    <property type="entry name" value="PAS"/>
</dbReference>
<dbReference type="PROSITE" id="PS50011">
    <property type="entry name" value="PROTEIN_KINASE_DOM"/>
    <property type="match status" value="1"/>
</dbReference>
<dbReference type="GO" id="GO:0005524">
    <property type="term" value="F:ATP binding"/>
    <property type="evidence" value="ECO:0007669"/>
    <property type="project" value="InterPro"/>
</dbReference>
<comment type="caution">
    <text evidence="8">The sequence shown here is derived from an EMBL/GenBank/DDBJ whole genome shotgun (WGS) entry which is preliminary data.</text>
</comment>
<dbReference type="SUPFAM" id="SSF55874">
    <property type="entry name" value="ATPase domain of HSP90 chaperone/DNA topoisomerase II/histidine kinase"/>
    <property type="match status" value="1"/>
</dbReference>
<dbReference type="Pfam" id="PF08448">
    <property type="entry name" value="PAS_4"/>
    <property type="match status" value="1"/>
</dbReference>
<dbReference type="GO" id="GO:0000155">
    <property type="term" value="F:phosphorelay sensor kinase activity"/>
    <property type="evidence" value="ECO:0007669"/>
    <property type="project" value="InterPro"/>
</dbReference>
<feature type="compositionally biased region" description="Low complexity" evidence="4">
    <location>
        <begin position="1321"/>
        <end position="1344"/>
    </location>
</feature>
<evidence type="ECO:0000259" key="7">
    <source>
        <dbReference type="PROSITE" id="PS50113"/>
    </source>
</evidence>
<dbReference type="InterPro" id="IPR003018">
    <property type="entry name" value="GAF"/>
</dbReference>
<dbReference type="Gene3D" id="3.30.450.40">
    <property type="match status" value="1"/>
</dbReference>
<keyword evidence="8" id="KW-0418">Kinase</keyword>
<dbReference type="Pfam" id="PF13191">
    <property type="entry name" value="AAA_16"/>
    <property type="match status" value="1"/>
</dbReference>
<name>A0A0C2DIW5_9BACT</name>
<dbReference type="SMART" id="SM00065">
    <property type="entry name" value="GAF"/>
    <property type="match status" value="1"/>
</dbReference>
<dbReference type="SMART" id="SM00388">
    <property type="entry name" value="HisKA"/>
    <property type="match status" value="1"/>
</dbReference>
<sequence length="1893" mass="209022">MSFALDGYQTPRLLRSSPSTKVYAAIREHDQRRVVAKIYELAGDEGLEARVEHEFRLIHDLEVEGVVRALALERAGTKIAVVLEWCEGVNLEQFCAGRPLALDVFFEIALQLTRSLAAVHAQRVIHRDIKPTNILIDPETRVVSIADFGISVLLESERQRINDPAVVAGTLPFVSPEQTGRTRREVDFRSDLYSLGVTFYEMLTARRPFEARSPLELIHAHLARRPEAPHWVRAEIPAPLSAIVMKLLEKAPERRYQSAQGLRADLVRLDTALREGRGLEHFELGLDDVPMTLQLPHRLYGRSVEVELLIREYRRIATGEPRFVLISGPAGIGKSALIAQLTEPVMGRQGFLARGKFDREQSDKPYAGFVVALTDLVEQLLTETDEQLQHWRQEILSALDSLAPAMCELVPKLRMVVGPTPTMVDVGPAEAHNRTALACARLISVFARAEHPLALALDDVHWADRASCELLAALLAEPRGALLVLATIRFDELTGGHPLREVIDTCEAERDQILWLDLGPLGRREIAAMVGDSLARSPDDVASLAALIGRKANQNPFFIRQFLAHLVDLNLLRATAEGWAWDEQAIELAGIPDDLLEMMTEKLGRLDEGPRELLTVAAVIGTRFDVATLEFTAGTKHLGRGLVRLVEEGLLTAVGASRYAFTHDRIREVAYTMVSLERRCTLHREIGQFRLDRVGLNDLADAVFDLVDHLDLGCGLIPLSDEDPAAASARAERSLAAMDEFARDNLAELNALAGYKALNGGAASTAASYLDAGVKLLERAGVFPEPGDPGHTLRLALELGLAQALALCGQRERSERRFEALLRRRVEPSDYGRIVSKRIEVHVLASDRRTALAAGLAGLRALGYEFETSRGKLEAGAGLLRQLPNLRPKQLRELINRPRADAPKAKAAMSILMMLGTVAHVVDRKIHVVLVATHVQLLLTHGRHTSGPLALTQLGLLVSVAQRDLALEILAIAQELAELEGPAAMRHRMDMLRSLVVSWRSAYPDVLPPMRDAGARAFEAGDLEFAGYATSMQPSLSFASGLHLRALERATEVAVHRLQQWNARALVPPPMAYLDFARLMLSGDEELLALPDPLGLESISRTPEFARGRLSVVKLQAQLFFLFGRHREAMASLDAHERELDSDSLAAWEVGSYLQVRGLLAAVLYPRAGRVERVRLMWILERCHRRLRRYVVEGTVGFEADALLLEAELVAIRGPIMRAFELFRRARHKAASQRALMTEAIALERMAAHARARGLEELALGPLRDARARYHYWGAFTKVAALERRWPALTRDDASGERGYEVGERTGEGSGTWKGRGSSGRTGSRLGDSTGTLRQTGSGSGSTSAHALDMATILKTAAAISAEIRLDEVIGRVMALALENAGADRGALLLRVEGRTALVALCSAEQPLESFLRDPVPLTEVGSRAPLSLLHFVERTREPAIFDDIATDLRFASDPYVDHQRVRSVLCLPILKQGEYVGLLYLENKLSPRSFTQDRLQVLELLVTQAASALENARLYEQLRASEVRWRSLVEGLPDVVMLVDRAGRVEFLNHTDHVERVAKQGVGESDRRANRLAGEFIDPAYLPQLRTAMAEVIRDAEHRELELRAHFLSGESRWYTARLAPIVVDGRVDRVIAVGTDISARREAEASHAKLEAVLRQQQRLESIGTLASGVAHEINNPVQGIMNYAELIASAEDVSDMTREFAEEIGHESQRVATIVRNLLAFSRQEGDRAATPAKLADVVEGTLSLIRTVLRKDQIALHIEIPDTLPTVDCRVQQIQQVIMNLVTNARDAVSGRWPDYHEKRRIEILGSAFQRDGQGWVRLTVTDTGGGVPEDVVARIFDPFFTTKGRDQGTGLGLAVSHGIVAEHGGELRLENEPGVSASFHLELPTKTI</sequence>
<dbReference type="SUPFAM" id="SSF55781">
    <property type="entry name" value="GAF domain-like"/>
    <property type="match status" value="1"/>
</dbReference>
<dbReference type="InterPro" id="IPR036097">
    <property type="entry name" value="HisK_dim/P_sf"/>
</dbReference>
<dbReference type="CDD" id="cd00130">
    <property type="entry name" value="PAS"/>
    <property type="match status" value="1"/>
</dbReference>
<evidence type="ECO:0000259" key="5">
    <source>
        <dbReference type="PROSITE" id="PS50011"/>
    </source>
</evidence>
<dbReference type="InterPro" id="IPR053159">
    <property type="entry name" value="Hybrid_Histidine_Kinase"/>
</dbReference>
<gene>
    <name evidence="8" type="ORF">DB30_00131</name>
</gene>
<dbReference type="PROSITE" id="PS50113">
    <property type="entry name" value="PAC"/>
    <property type="match status" value="1"/>
</dbReference>
<dbReference type="RefSeq" id="WP_052545972.1">
    <property type="nucleotide sequence ID" value="NZ_JMCC02000001.1"/>
</dbReference>
<dbReference type="PRINTS" id="PR00344">
    <property type="entry name" value="BCTRLSENSOR"/>
</dbReference>
<dbReference type="EMBL" id="JMCC02000001">
    <property type="protein sequence ID" value="KIG19622.1"/>
    <property type="molecule type" value="Genomic_DNA"/>
</dbReference>
<dbReference type="InterPro" id="IPR011009">
    <property type="entry name" value="Kinase-like_dom_sf"/>
</dbReference>
<evidence type="ECO:0000256" key="4">
    <source>
        <dbReference type="SAM" id="MobiDB-lite"/>
    </source>
</evidence>
<dbReference type="CDD" id="cd00082">
    <property type="entry name" value="HisKA"/>
    <property type="match status" value="1"/>
</dbReference>
<dbReference type="PROSITE" id="PS00108">
    <property type="entry name" value="PROTEIN_KINASE_ST"/>
    <property type="match status" value="1"/>
</dbReference>
<dbReference type="InterPro" id="IPR008271">
    <property type="entry name" value="Ser/Thr_kinase_AS"/>
</dbReference>
<dbReference type="InterPro" id="IPR003661">
    <property type="entry name" value="HisK_dim/P_dom"/>
</dbReference>
<organism evidence="8 9">
    <name type="scientific">Enhygromyxa salina</name>
    <dbReference type="NCBI Taxonomy" id="215803"/>
    <lineage>
        <taxon>Bacteria</taxon>
        <taxon>Pseudomonadati</taxon>
        <taxon>Myxococcota</taxon>
        <taxon>Polyangia</taxon>
        <taxon>Nannocystales</taxon>
        <taxon>Nannocystaceae</taxon>
        <taxon>Enhygromyxa</taxon>
    </lineage>
</organism>
<dbReference type="SUPFAM" id="SSF47384">
    <property type="entry name" value="Homodimeric domain of signal transducing histidine kinase"/>
    <property type="match status" value="1"/>
</dbReference>
<feature type="region of interest" description="Disordered" evidence="4">
    <location>
        <begin position="1293"/>
        <end position="1344"/>
    </location>
</feature>
<dbReference type="SUPFAM" id="SSF55785">
    <property type="entry name" value="PYP-like sensor domain (PAS domain)"/>
    <property type="match status" value="1"/>
</dbReference>
<evidence type="ECO:0000313" key="8">
    <source>
        <dbReference type="EMBL" id="KIG19622.1"/>
    </source>
</evidence>
<feature type="domain" description="PAC" evidence="7">
    <location>
        <begin position="1600"/>
        <end position="1651"/>
    </location>
</feature>
<dbReference type="InterPro" id="IPR035965">
    <property type="entry name" value="PAS-like_dom_sf"/>
</dbReference>
<dbReference type="Gene3D" id="3.30.565.10">
    <property type="entry name" value="Histidine kinase-like ATPase, C-terminal domain"/>
    <property type="match status" value="1"/>
</dbReference>
<dbReference type="InterPro" id="IPR036890">
    <property type="entry name" value="HATPase_C_sf"/>
</dbReference>
<dbReference type="InterPro" id="IPR000719">
    <property type="entry name" value="Prot_kinase_dom"/>
</dbReference>
<dbReference type="InterPro" id="IPR004358">
    <property type="entry name" value="Sig_transdc_His_kin-like_C"/>
</dbReference>
<feature type="domain" description="Histidine kinase" evidence="6">
    <location>
        <begin position="1671"/>
        <end position="1892"/>
    </location>
</feature>
<dbReference type="GO" id="GO:0009882">
    <property type="term" value="F:blue light photoreceptor activity"/>
    <property type="evidence" value="ECO:0007669"/>
    <property type="project" value="UniProtKB-ARBA"/>
</dbReference>
<comment type="catalytic activity">
    <reaction evidence="1">
        <text>ATP + protein L-histidine = ADP + protein N-phospho-L-histidine.</text>
        <dbReference type="EC" id="2.7.13.3"/>
    </reaction>
</comment>
<reference evidence="8 9" key="1">
    <citation type="submission" date="2014-12" db="EMBL/GenBank/DDBJ databases">
        <title>Genome assembly of Enhygromyxa salina DSM 15201.</title>
        <authorList>
            <person name="Sharma G."/>
            <person name="Subramanian S."/>
        </authorList>
    </citation>
    <scope>NUCLEOTIDE SEQUENCE [LARGE SCALE GENOMIC DNA]</scope>
    <source>
        <strain evidence="8 9">DSM 15201</strain>
    </source>
</reference>
<dbReference type="Pfam" id="PF00512">
    <property type="entry name" value="HisKA"/>
    <property type="match status" value="1"/>
</dbReference>
<dbReference type="PANTHER" id="PTHR43642">
    <property type="entry name" value="HYBRID SIGNAL TRANSDUCTION HISTIDINE KINASE G"/>
    <property type="match status" value="1"/>
</dbReference>
<evidence type="ECO:0000256" key="2">
    <source>
        <dbReference type="ARBA" id="ARBA00012438"/>
    </source>
</evidence>
<dbReference type="InterPro" id="IPR005467">
    <property type="entry name" value="His_kinase_dom"/>
</dbReference>
<evidence type="ECO:0000256" key="1">
    <source>
        <dbReference type="ARBA" id="ARBA00000085"/>
    </source>
</evidence>
<dbReference type="Pfam" id="PF02518">
    <property type="entry name" value="HATPase_c"/>
    <property type="match status" value="1"/>
</dbReference>
<dbReference type="PROSITE" id="PS50109">
    <property type="entry name" value="HIS_KIN"/>
    <property type="match status" value="1"/>
</dbReference>
<dbReference type="SUPFAM" id="SSF52540">
    <property type="entry name" value="P-loop containing nucleoside triphosphate hydrolases"/>
    <property type="match status" value="1"/>
</dbReference>
<evidence type="ECO:0000259" key="6">
    <source>
        <dbReference type="PROSITE" id="PS50109"/>
    </source>
</evidence>
<keyword evidence="3" id="KW-0597">Phosphoprotein</keyword>
<dbReference type="CDD" id="cd14014">
    <property type="entry name" value="STKc_PknB_like"/>
    <property type="match status" value="1"/>
</dbReference>
<evidence type="ECO:0000313" key="9">
    <source>
        <dbReference type="Proteomes" id="UP000031599"/>
    </source>
</evidence>
<dbReference type="SUPFAM" id="SSF56112">
    <property type="entry name" value="Protein kinase-like (PK-like)"/>
    <property type="match status" value="1"/>
</dbReference>
<feature type="compositionally biased region" description="Gly residues" evidence="4">
    <location>
        <begin position="1308"/>
        <end position="1320"/>
    </location>
</feature>
<dbReference type="InterPro" id="IPR003594">
    <property type="entry name" value="HATPase_dom"/>
</dbReference>
<protein>
    <recommendedName>
        <fullName evidence="2">histidine kinase</fullName>
        <ecNumber evidence="2">2.7.13.3</ecNumber>
    </recommendedName>
</protein>
<feature type="domain" description="Protein kinase" evidence="5">
    <location>
        <begin position="8"/>
        <end position="267"/>
    </location>
</feature>
<dbReference type="Gene3D" id="3.40.50.300">
    <property type="entry name" value="P-loop containing nucleotide triphosphate hydrolases"/>
    <property type="match status" value="1"/>
</dbReference>
<dbReference type="InterPro" id="IPR041664">
    <property type="entry name" value="AAA_16"/>
</dbReference>
<dbReference type="Gene3D" id="3.30.450.20">
    <property type="entry name" value="PAS domain"/>
    <property type="match status" value="1"/>
</dbReference>
<accession>A0A0C2DIW5</accession>